<protein>
    <submittedName>
        <fullName evidence="1">Uncharacterized protein</fullName>
    </submittedName>
</protein>
<evidence type="ECO:0000313" key="1">
    <source>
        <dbReference type="EMBL" id="USJ20314.1"/>
    </source>
</evidence>
<proteinExistence type="predicted"/>
<dbReference type="Proteomes" id="UP001056730">
    <property type="component" value="Chromosome"/>
</dbReference>
<gene>
    <name evidence="1" type="ORF">LMK00_11035</name>
</gene>
<dbReference type="KEGG" id="lfo:LMK00_11035"/>
<sequence length="100" mass="11805">MQEKRLSNHARLLKITLSSYTFDKEKYDNKVFDSLYFQLIDEESALKTLDEIGLMFPHEAQLSRKSYYEKHKNQKIGTLPYGYRLAVYFLIDNGYAEAVL</sequence>
<accession>A0A9Q8Y2J5</accession>
<dbReference type="EMBL" id="CP086395">
    <property type="protein sequence ID" value="USJ20314.1"/>
    <property type="molecule type" value="Genomic_DNA"/>
</dbReference>
<organism evidence="1 2">
    <name type="scientific">Lactococcus formosensis</name>
    <dbReference type="NCBI Taxonomy" id="1281486"/>
    <lineage>
        <taxon>Bacteria</taxon>
        <taxon>Bacillati</taxon>
        <taxon>Bacillota</taxon>
        <taxon>Bacilli</taxon>
        <taxon>Lactobacillales</taxon>
        <taxon>Streptococcaceae</taxon>
        <taxon>Lactococcus</taxon>
    </lineage>
</organism>
<name>A0A9Q8Y2J5_9LACT</name>
<evidence type="ECO:0000313" key="2">
    <source>
        <dbReference type="Proteomes" id="UP001056730"/>
    </source>
</evidence>
<dbReference type="AlphaFoldDB" id="A0A9Q8Y2J5"/>
<reference evidence="1" key="1">
    <citation type="journal article" date="2022" name="Front. Microbiol.">
        <title>Feed Insects as a Reservoir of Granadaene-Producing Lactococci.</title>
        <authorList>
            <person name="Neuzil-Bunesova V."/>
            <person name="Ramirez Garcia A."/>
            <person name="Modrackova N."/>
            <person name="Makovska M."/>
            <person name="Sabolova M."/>
            <person name="Sproer C."/>
            <person name="Bunk B."/>
            <person name="Blom J."/>
            <person name="Schwab C."/>
        </authorList>
    </citation>
    <scope>NUCLEOTIDE SEQUENCE</scope>
    <source>
        <strain evidence="1">I4/6O</strain>
    </source>
</reference>
<dbReference type="RefSeq" id="WP_252170071.1">
    <property type="nucleotide sequence ID" value="NZ_CP086395.1"/>
</dbReference>